<evidence type="ECO:0000256" key="4">
    <source>
        <dbReference type="ARBA" id="ARBA00012438"/>
    </source>
</evidence>
<dbReference type="EC" id="2.7.13.3" evidence="4"/>
<dbReference type="SUPFAM" id="SSF55874">
    <property type="entry name" value="ATPase domain of HSP90 chaperone/DNA topoisomerase II/histidine kinase"/>
    <property type="match status" value="1"/>
</dbReference>
<dbReference type="InterPro" id="IPR036097">
    <property type="entry name" value="HisK_dim/P_sf"/>
</dbReference>
<evidence type="ECO:0000256" key="9">
    <source>
        <dbReference type="ARBA" id="ARBA00022989"/>
    </source>
</evidence>
<sequence length="479" mass="51439">MTIKVRLIASMALLLCIAAVAIGAIAISAVTNSMTDRADEQLREYLEQPAVQTTVIIGEMEPVPTSPASPYTPVALLAVTESGQVVGEFLAGYSTDRLARPEVPDPLPTPGQIITVPAADKSVDYRLMSLAGTHTLSSNMHEEPLQLVAAYPLTELAAIRNNLVTTMVTAVVLVLLASAAASWWITRRGLQPVEAMIDTAAAIADGDLKRRADAPGHTEMGRLATSLNRMVGTLVNTIGQREAEQAKLRRFIADASHELRTPLATVSGYAELYESGGAQSGPELDRAMSRIRVENQRMARLVDDLLLLARLDEDADDVWEPCDLGDLARDVVEDATAAHPEHPVTVSVPDDPVMVRGDGFRLRQVLGNLLNNARQHTPEGTPARLKVRHDGAEAVVTVSDDGPGIPLEHRRRVFERLYRVDESRSRATGGAGLGLAIVESIVSAHDGTVSLADTYPDARASRSPEAPGTKVTIRLPLAR</sequence>
<keyword evidence="5" id="KW-0597">Phosphoprotein</keyword>
<comment type="catalytic activity">
    <reaction evidence="1">
        <text>ATP + protein L-histidine = ADP + protein N-phospho-L-histidine.</text>
        <dbReference type="EC" id="2.7.13.3"/>
    </reaction>
</comment>
<feature type="transmembrane region" description="Helical" evidence="13">
    <location>
        <begin position="163"/>
        <end position="186"/>
    </location>
</feature>
<dbReference type="Pfam" id="PF02518">
    <property type="entry name" value="HATPase_c"/>
    <property type="match status" value="1"/>
</dbReference>
<dbReference type="SMART" id="SM00388">
    <property type="entry name" value="HisKA"/>
    <property type="match status" value="1"/>
</dbReference>
<name>A0A895XNZ9_9ACTN</name>
<dbReference type="GO" id="GO:0000155">
    <property type="term" value="F:phosphorelay sensor kinase activity"/>
    <property type="evidence" value="ECO:0007669"/>
    <property type="project" value="InterPro"/>
</dbReference>
<evidence type="ECO:0000256" key="5">
    <source>
        <dbReference type="ARBA" id="ARBA00022553"/>
    </source>
</evidence>
<dbReference type="InterPro" id="IPR004358">
    <property type="entry name" value="Sig_transdc_His_kin-like_C"/>
</dbReference>
<reference evidence="17" key="1">
    <citation type="submission" date="2021-02" db="EMBL/GenBank/DDBJ databases">
        <title>Natronoglycomyces albus gen. nov., sp. nov, a haloalkaliphilic actinobacterium from a soda solonchak soil.</title>
        <authorList>
            <person name="Sorokin D.Y."/>
            <person name="Khijniak T.V."/>
            <person name="Zakharycheva A.P."/>
            <person name="Boueva O.V."/>
            <person name="Ariskina E.V."/>
            <person name="Hahnke R.L."/>
            <person name="Bunk B."/>
            <person name="Sproer C."/>
            <person name="Schumann P."/>
            <person name="Evtushenko L.I."/>
            <person name="Kublanov I.V."/>
        </authorList>
    </citation>
    <scope>NUCLEOTIDE SEQUENCE</scope>
    <source>
        <strain evidence="17">DSM 106290</strain>
    </source>
</reference>
<dbReference type="SMART" id="SM00304">
    <property type="entry name" value="HAMP"/>
    <property type="match status" value="1"/>
</dbReference>
<evidence type="ECO:0000256" key="1">
    <source>
        <dbReference type="ARBA" id="ARBA00000085"/>
    </source>
</evidence>
<dbReference type="SUPFAM" id="SSF158472">
    <property type="entry name" value="HAMP domain-like"/>
    <property type="match status" value="1"/>
</dbReference>
<dbReference type="Gene3D" id="6.10.340.10">
    <property type="match status" value="1"/>
</dbReference>
<evidence type="ECO:0000259" key="16">
    <source>
        <dbReference type="PROSITE" id="PS50885"/>
    </source>
</evidence>
<dbReference type="InterPro" id="IPR003661">
    <property type="entry name" value="HisK_dim/P_dom"/>
</dbReference>
<dbReference type="FunFam" id="1.10.287.130:FF:000001">
    <property type="entry name" value="Two-component sensor histidine kinase"/>
    <property type="match status" value="1"/>
</dbReference>
<dbReference type="GO" id="GO:0005886">
    <property type="term" value="C:plasma membrane"/>
    <property type="evidence" value="ECO:0007669"/>
    <property type="project" value="UniProtKB-SubCell"/>
</dbReference>
<dbReference type="GO" id="GO:0005509">
    <property type="term" value="F:calcium ion binding"/>
    <property type="evidence" value="ECO:0007669"/>
    <property type="project" value="UniProtKB-ARBA"/>
</dbReference>
<dbReference type="SMART" id="SM00387">
    <property type="entry name" value="HATPase_c"/>
    <property type="match status" value="1"/>
</dbReference>
<dbReference type="Pfam" id="PF00672">
    <property type="entry name" value="HAMP"/>
    <property type="match status" value="1"/>
</dbReference>
<dbReference type="CDD" id="cd06225">
    <property type="entry name" value="HAMP"/>
    <property type="match status" value="1"/>
</dbReference>
<accession>A0A895XNZ9</accession>
<dbReference type="Gene3D" id="3.30.565.10">
    <property type="entry name" value="Histidine kinase-like ATPase, C-terminal domain"/>
    <property type="match status" value="1"/>
</dbReference>
<feature type="domain" description="Histidine kinase" evidence="15">
    <location>
        <begin position="254"/>
        <end position="479"/>
    </location>
</feature>
<dbReference type="PROSITE" id="PS50109">
    <property type="entry name" value="HIS_KIN"/>
    <property type="match status" value="1"/>
</dbReference>
<evidence type="ECO:0000259" key="15">
    <source>
        <dbReference type="PROSITE" id="PS50109"/>
    </source>
</evidence>
<comment type="subcellular location">
    <subcellularLocation>
        <location evidence="3">Cell membrane</location>
    </subcellularLocation>
</comment>
<keyword evidence="9 13" id="KW-1133">Transmembrane helix</keyword>
<dbReference type="InterPro" id="IPR036890">
    <property type="entry name" value="HATPase_C_sf"/>
</dbReference>
<dbReference type="Gene3D" id="1.10.287.130">
    <property type="match status" value="1"/>
</dbReference>
<dbReference type="RefSeq" id="WP_213170794.1">
    <property type="nucleotide sequence ID" value="NZ_CP070496.1"/>
</dbReference>
<dbReference type="PRINTS" id="PR00344">
    <property type="entry name" value="BCTRLSENSOR"/>
</dbReference>
<evidence type="ECO:0000256" key="6">
    <source>
        <dbReference type="ARBA" id="ARBA00022679"/>
    </source>
</evidence>
<organism evidence="17 18">
    <name type="scientific">Natronoglycomyces albus</name>
    <dbReference type="NCBI Taxonomy" id="2811108"/>
    <lineage>
        <taxon>Bacteria</taxon>
        <taxon>Bacillati</taxon>
        <taxon>Actinomycetota</taxon>
        <taxon>Actinomycetes</taxon>
        <taxon>Glycomycetales</taxon>
        <taxon>Glycomycetaceae</taxon>
        <taxon>Natronoglycomyces</taxon>
    </lineage>
</organism>
<keyword evidence="6" id="KW-0808">Transferase</keyword>
<feature type="chain" id="PRO_5039716582" description="histidine kinase" evidence="14">
    <location>
        <begin position="22"/>
        <end position="479"/>
    </location>
</feature>
<feature type="signal peptide" evidence="14">
    <location>
        <begin position="1"/>
        <end position="21"/>
    </location>
</feature>
<dbReference type="InterPro" id="IPR005467">
    <property type="entry name" value="His_kinase_dom"/>
</dbReference>
<keyword evidence="7 13" id="KW-0812">Transmembrane</keyword>
<dbReference type="Pfam" id="PF00512">
    <property type="entry name" value="HisKA"/>
    <property type="match status" value="1"/>
</dbReference>
<dbReference type="AlphaFoldDB" id="A0A895XNZ9"/>
<dbReference type="InterPro" id="IPR003594">
    <property type="entry name" value="HATPase_dom"/>
</dbReference>
<dbReference type="Proteomes" id="UP000662939">
    <property type="component" value="Chromosome"/>
</dbReference>
<evidence type="ECO:0000256" key="11">
    <source>
        <dbReference type="ARBA" id="ARBA00023136"/>
    </source>
</evidence>
<evidence type="ECO:0000256" key="12">
    <source>
        <dbReference type="SAM" id="MobiDB-lite"/>
    </source>
</evidence>
<gene>
    <name evidence="17" type="ORF">JQS30_13635</name>
</gene>
<dbReference type="PANTHER" id="PTHR45436">
    <property type="entry name" value="SENSOR HISTIDINE KINASE YKOH"/>
    <property type="match status" value="1"/>
</dbReference>
<keyword evidence="18" id="KW-1185">Reference proteome</keyword>
<evidence type="ECO:0000256" key="2">
    <source>
        <dbReference type="ARBA" id="ARBA00001968"/>
    </source>
</evidence>
<dbReference type="KEGG" id="nav:JQS30_13635"/>
<dbReference type="SUPFAM" id="SSF47384">
    <property type="entry name" value="Homodimeric domain of signal transducing histidine kinase"/>
    <property type="match status" value="1"/>
</dbReference>
<protein>
    <recommendedName>
        <fullName evidence="4">histidine kinase</fullName>
        <ecNumber evidence="4">2.7.13.3</ecNumber>
    </recommendedName>
</protein>
<dbReference type="PROSITE" id="PS50885">
    <property type="entry name" value="HAMP"/>
    <property type="match status" value="1"/>
</dbReference>
<proteinExistence type="predicted"/>
<dbReference type="InterPro" id="IPR050428">
    <property type="entry name" value="TCS_sensor_his_kinase"/>
</dbReference>
<evidence type="ECO:0000256" key="7">
    <source>
        <dbReference type="ARBA" id="ARBA00022692"/>
    </source>
</evidence>
<dbReference type="EMBL" id="CP070496">
    <property type="protein sequence ID" value="QSB04795.1"/>
    <property type="molecule type" value="Genomic_DNA"/>
</dbReference>
<dbReference type="CDD" id="cd00082">
    <property type="entry name" value="HisKA"/>
    <property type="match status" value="1"/>
</dbReference>
<keyword evidence="10" id="KW-0902">Two-component regulatory system</keyword>
<evidence type="ECO:0000256" key="3">
    <source>
        <dbReference type="ARBA" id="ARBA00004236"/>
    </source>
</evidence>
<keyword evidence="11 13" id="KW-0472">Membrane</keyword>
<dbReference type="CDD" id="cd00075">
    <property type="entry name" value="HATPase"/>
    <property type="match status" value="1"/>
</dbReference>
<evidence type="ECO:0000256" key="14">
    <source>
        <dbReference type="SAM" id="SignalP"/>
    </source>
</evidence>
<feature type="domain" description="HAMP" evidence="16">
    <location>
        <begin position="187"/>
        <end position="239"/>
    </location>
</feature>
<comment type="cofactor">
    <cofactor evidence="2">
        <name>a divalent metal cation</name>
        <dbReference type="ChEBI" id="CHEBI:60240"/>
    </cofactor>
</comment>
<feature type="region of interest" description="Disordered" evidence="12">
    <location>
        <begin position="458"/>
        <end position="479"/>
    </location>
</feature>
<evidence type="ECO:0000256" key="13">
    <source>
        <dbReference type="SAM" id="Phobius"/>
    </source>
</evidence>
<dbReference type="PANTHER" id="PTHR45436:SF5">
    <property type="entry name" value="SENSOR HISTIDINE KINASE TRCS"/>
    <property type="match status" value="1"/>
</dbReference>
<dbReference type="InterPro" id="IPR003660">
    <property type="entry name" value="HAMP_dom"/>
</dbReference>
<evidence type="ECO:0000256" key="8">
    <source>
        <dbReference type="ARBA" id="ARBA00022777"/>
    </source>
</evidence>
<evidence type="ECO:0000256" key="10">
    <source>
        <dbReference type="ARBA" id="ARBA00023012"/>
    </source>
</evidence>
<keyword evidence="8 17" id="KW-0418">Kinase</keyword>
<keyword evidence="14" id="KW-0732">Signal</keyword>
<dbReference type="FunFam" id="3.30.565.10:FF:000006">
    <property type="entry name" value="Sensor histidine kinase WalK"/>
    <property type="match status" value="1"/>
</dbReference>
<evidence type="ECO:0000313" key="18">
    <source>
        <dbReference type="Proteomes" id="UP000662939"/>
    </source>
</evidence>
<evidence type="ECO:0000313" key="17">
    <source>
        <dbReference type="EMBL" id="QSB04795.1"/>
    </source>
</evidence>